<dbReference type="AlphaFoldDB" id="A3K6Y1"/>
<keyword evidence="2" id="KW-1185">Reference proteome</keyword>
<comment type="caution">
    <text evidence="1">The sequence shown here is derived from an EMBL/GenBank/DDBJ whole genome shotgun (WGS) entry which is preliminary data.</text>
</comment>
<reference evidence="1 2" key="1">
    <citation type="submission" date="2006-06" db="EMBL/GenBank/DDBJ databases">
        <authorList>
            <person name="Moran M.A."/>
            <person name="Ferriera S."/>
            <person name="Johnson J."/>
            <person name="Kravitz S."/>
            <person name="Beeson K."/>
            <person name="Sutton G."/>
            <person name="Rogers Y.-H."/>
            <person name="Friedman R."/>
            <person name="Frazier M."/>
            <person name="Venter J.C."/>
        </authorList>
    </citation>
    <scope>NUCLEOTIDE SEQUENCE [LARGE SCALE GENOMIC DNA]</scope>
    <source>
        <strain evidence="1 2">E-37</strain>
    </source>
</reference>
<evidence type="ECO:0008006" key="3">
    <source>
        <dbReference type="Google" id="ProtNLM"/>
    </source>
</evidence>
<name>A3K6Y1_SAGS3</name>
<dbReference type="eggNOG" id="ENOG5032Y82">
    <property type="taxonomic scope" value="Bacteria"/>
</dbReference>
<evidence type="ECO:0000313" key="1">
    <source>
        <dbReference type="EMBL" id="EBA07108.1"/>
    </source>
</evidence>
<evidence type="ECO:0000313" key="2">
    <source>
        <dbReference type="Proteomes" id="UP000005713"/>
    </source>
</evidence>
<proteinExistence type="predicted"/>
<protein>
    <recommendedName>
        <fullName evidence="3">Arginine transporter</fullName>
    </recommendedName>
</protein>
<sequence length="120" mass="13074">MTRILLGTMLCLTLAACGGGRSDNRNKGYNTTVAPAFAAGQVARACMASGRKAANVQLCGCVQAVADRDLRGSDQSMAASFFSDPHRAQEIRQSDNPRHEEFWKRYKIFAERAEQTCTGL</sequence>
<dbReference type="PROSITE" id="PS51257">
    <property type="entry name" value="PROKAR_LIPOPROTEIN"/>
    <property type="match status" value="1"/>
</dbReference>
<organism evidence="1 2">
    <name type="scientific">Sagittula stellata (strain ATCC 700073 / DSM 11524 / E-37)</name>
    <dbReference type="NCBI Taxonomy" id="388399"/>
    <lineage>
        <taxon>Bacteria</taxon>
        <taxon>Pseudomonadati</taxon>
        <taxon>Pseudomonadota</taxon>
        <taxon>Alphaproteobacteria</taxon>
        <taxon>Rhodobacterales</taxon>
        <taxon>Roseobacteraceae</taxon>
        <taxon>Sagittula</taxon>
    </lineage>
</organism>
<accession>A3K6Y1</accession>
<dbReference type="Proteomes" id="UP000005713">
    <property type="component" value="Unassembled WGS sequence"/>
</dbReference>
<dbReference type="EMBL" id="AAYA01000011">
    <property type="protein sequence ID" value="EBA07108.1"/>
    <property type="molecule type" value="Genomic_DNA"/>
</dbReference>
<dbReference type="RefSeq" id="WP_005861274.1">
    <property type="nucleotide sequence ID" value="NZ_AAYA01000011.1"/>
</dbReference>
<gene>
    <name evidence="1" type="ORF">SSE37_12961</name>
</gene>